<dbReference type="AlphaFoldDB" id="A0A1B1U466"/>
<protein>
    <submittedName>
        <fullName evidence="1">Uncharacterized protein</fullName>
    </submittedName>
</protein>
<organism evidence="1 2">
    <name type="scientific">Helicobacter enhydrae</name>
    <dbReference type="NCBI Taxonomy" id="222136"/>
    <lineage>
        <taxon>Bacteria</taxon>
        <taxon>Pseudomonadati</taxon>
        <taxon>Campylobacterota</taxon>
        <taxon>Epsilonproteobacteria</taxon>
        <taxon>Campylobacterales</taxon>
        <taxon>Helicobacteraceae</taxon>
        <taxon>Helicobacter</taxon>
    </lineage>
</organism>
<evidence type="ECO:0000313" key="2">
    <source>
        <dbReference type="Proteomes" id="UP000092884"/>
    </source>
</evidence>
<sequence>MRSLIFTLCLLGVLVAEVQKAQITQSYSYNSKSGEFALEQNQNKVILSIHSQALQHFLNSNLGDSNIDSQSVFLNGGYTEFQNADKNFRTYVNSSSIKNKKQFYELIFELKEIDPSRFEVIGTQQVFPTMHCKFIVQKDLISFIDGRKDFVINLNNQHFFQKAIATKRFVQCLK</sequence>
<evidence type="ECO:0000313" key="1">
    <source>
        <dbReference type="EMBL" id="ANV97553.1"/>
    </source>
</evidence>
<name>A0A1B1U466_9HELI</name>
<reference evidence="2" key="1">
    <citation type="submission" date="2016-07" db="EMBL/GenBank/DDBJ databases">
        <authorList>
            <person name="Florea S."/>
            <person name="Webb J.S."/>
            <person name="Jaromczyk J."/>
            <person name="Schardl C.L."/>
        </authorList>
    </citation>
    <scope>NUCLEOTIDE SEQUENCE [LARGE SCALE GENOMIC DNA]</scope>
    <source>
        <strain evidence="2">MIT 01-6242</strain>
    </source>
</reference>
<dbReference type="OrthoDB" id="5325564at2"/>
<keyword evidence="2" id="KW-1185">Reference proteome</keyword>
<proteinExistence type="predicted"/>
<dbReference type="KEGG" id="het:BBW65_01450"/>
<dbReference type="Proteomes" id="UP000092884">
    <property type="component" value="Chromosome"/>
</dbReference>
<dbReference type="EMBL" id="CP016503">
    <property type="protein sequence ID" value="ANV97553.1"/>
    <property type="molecule type" value="Genomic_DNA"/>
</dbReference>
<accession>A0A1B1U466</accession>
<gene>
    <name evidence="1" type="ORF">BBW65_01450</name>
</gene>
<dbReference type="RefSeq" id="WP_066338735.1">
    <property type="nucleotide sequence ID" value="NZ_CP016503.1"/>
</dbReference>